<protein>
    <submittedName>
        <fullName evidence="1">Uncharacterized protein</fullName>
    </submittedName>
</protein>
<comment type="caution">
    <text evidence="1">The sequence shown here is derived from an EMBL/GenBank/DDBJ whole genome shotgun (WGS) entry which is preliminary data.</text>
</comment>
<dbReference type="Proteomes" id="UP000240971">
    <property type="component" value="Unassembled WGS sequence"/>
</dbReference>
<evidence type="ECO:0000313" key="2">
    <source>
        <dbReference type="Proteomes" id="UP000240971"/>
    </source>
</evidence>
<evidence type="ECO:0000313" key="1">
    <source>
        <dbReference type="EMBL" id="PSL45743.1"/>
    </source>
</evidence>
<proteinExistence type="predicted"/>
<dbReference type="EMBL" id="PYAW01000004">
    <property type="protein sequence ID" value="PSL45743.1"/>
    <property type="molecule type" value="Genomic_DNA"/>
</dbReference>
<dbReference type="AlphaFoldDB" id="A0A2P8HHQ0"/>
<dbReference type="OrthoDB" id="653457at2"/>
<sequence>MKDINYISEKYRKYLLEVIFEEQKYYTVFGADFSDNEIDKLLVGIDKNILLFSTPEDLLAVIQKSTCHFDNKVLGEWAKESFGIKSPYAIINFDVLSLSSIDLKDSQLFKTIYDTLGIVEDYSNQVSNEGLLNLLGKDVLSQFKDELSDYFIWSESKEFKISVDVDMLLFYLNNIYKKVKEKITIHQ</sequence>
<dbReference type="RefSeq" id="WP_106530053.1">
    <property type="nucleotide sequence ID" value="NZ_PYAW01000004.1"/>
</dbReference>
<reference evidence="1 2" key="1">
    <citation type="submission" date="2018-03" db="EMBL/GenBank/DDBJ databases">
        <title>Genomic Encyclopedia of Archaeal and Bacterial Type Strains, Phase II (KMG-II): from individual species to whole genera.</title>
        <authorList>
            <person name="Goeker M."/>
        </authorList>
    </citation>
    <scope>NUCLEOTIDE SEQUENCE [LARGE SCALE GENOMIC DNA]</scope>
    <source>
        <strain evidence="1 2">DSM 24859</strain>
    </source>
</reference>
<organism evidence="1 2">
    <name type="scientific">Chitinophaga niastensis</name>
    <dbReference type="NCBI Taxonomy" id="536980"/>
    <lineage>
        <taxon>Bacteria</taxon>
        <taxon>Pseudomonadati</taxon>
        <taxon>Bacteroidota</taxon>
        <taxon>Chitinophagia</taxon>
        <taxon>Chitinophagales</taxon>
        <taxon>Chitinophagaceae</taxon>
        <taxon>Chitinophaga</taxon>
    </lineage>
</organism>
<gene>
    <name evidence="1" type="ORF">CLV51_104450</name>
</gene>
<name>A0A2P8HHQ0_CHINA</name>
<keyword evidence="2" id="KW-1185">Reference proteome</keyword>
<accession>A0A2P8HHQ0</accession>